<organism evidence="6">
    <name type="scientific">Leucothrix mucor</name>
    <dbReference type="NCBI Taxonomy" id="45248"/>
    <lineage>
        <taxon>Bacteria</taxon>
        <taxon>Pseudomonadati</taxon>
        <taxon>Pseudomonadota</taxon>
        <taxon>Gammaproteobacteria</taxon>
        <taxon>Thiotrichales</taxon>
        <taxon>Thiotrichaceae</taxon>
        <taxon>Leucothrix</taxon>
    </lineage>
</organism>
<protein>
    <submittedName>
        <fullName evidence="6">Aminotransferase class III-fold pyridoxal phosphate-dependent enzyme</fullName>
    </submittedName>
</protein>
<dbReference type="InterPro" id="IPR015424">
    <property type="entry name" value="PyrdxlP-dep_Trfase"/>
</dbReference>
<dbReference type="AlphaFoldDB" id="A0A7V2T5E9"/>
<dbReference type="InterPro" id="IPR015421">
    <property type="entry name" value="PyrdxlP-dep_Trfase_major"/>
</dbReference>
<proteinExistence type="inferred from homology"/>
<sequence>MNDIKDIWTFEQHESAARSYCRRFKSVFSSAVGSVMTDINGREYIDFLAACGALNYGHNDADMSKALIEHISSNGLSASLDLFTDSKAKFLHSFHQLILKPRQLDYRIQFTGPTGTNAVEAAMKLARKITGRNNIISFTNGFHGVSLGALSATGNKYHRMGGDMLSGITHMPFDSYMGEQVDTAEYLEKLLTDPSSGVEAPAAILLETVQGEGGLNVASKQWLQRIAEIAKQQGS</sequence>
<dbReference type="Gene3D" id="3.40.640.10">
    <property type="entry name" value="Type I PLP-dependent aspartate aminotransferase-like (Major domain)"/>
    <property type="match status" value="1"/>
</dbReference>
<dbReference type="PANTHER" id="PTHR43552">
    <property type="entry name" value="DIAMINOBUTYRATE--2-OXOGLUTARATE AMINOTRANSFERASE"/>
    <property type="match status" value="1"/>
</dbReference>
<accession>A0A7V2T5E9</accession>
<evidence type="ECO:0000256" key="1">
    <source>
        <dbReference type="ARBA" id="ARBA00001933"/>
    </source>
</evidence>
<dbReference type="GO" id="GO:0008483">
    <property type="term" value="F:transaminase activity"/>
    <property type="evidence" value="ECO:0007669"/>
    <property type="project" value="UniProtKB-KW"/>
</dbReference>
<dbReference type="InterPro" id="IPR004637">
    <property type="entry name" value="Dat"/>
</dbReference>
<dbReference type="PANTHER" id="PTHR43552:SF2">
    <property type="entry name" value="DIAMINOBUTYRATE--2-OXOGLUTARATE TRANSAMINASE"/>
    <property type="match status" value="1"/>
</dbReference>
<dbReference type="Pfam" id="PF00202">
    <property type="entry name" value="Aminotran_3"/>
    <property type="match status" value="1"/>
</dbReference>
<comment type="similarity">
    <text evidence="2">Belongs to the class-III pyridoxal-phosphate-dependent aminotransferase family.</text>
</comment>
<keyword evidence="5" id="KW-0663">Pyridoxal phosphate</keyword>
<comment type="caution">
    <text evidence="6">The sequence shown here is derived from an EMBL/GenBank/DDBJ whole genome shotgun (WGS) entry which is preliminary data.</text>
</comment>
<evidence type="ECO:0000256" key="5">
    <source>
        <dbReference type="ARBA" id="ARBA00022898"/>
    </source>
</evidence>
<feature type="non-terminal residue" evidence="6">
    <location>
        <position position="235"/>
    </location>
</feature>
<evidence type="ECO:0000256" key="2">
    <source>
        <dbReference type="ARBA" id="ARBA00008954"/>
    </source>
</evidence>
<dbReference type="Proteomes" id="UP000885750">
    <property type="component" value="Unassembled WGS sequence"/>
</dbReference>
<evidence type="ECO:0000256" key="4">
    <source>
        <dbReference type="ARBA" id="ARBA00022679"/>
    </source>
</evidence>
<name>A0A7V2T5E9_LEUMU</name>
<gene>
    <name evidence="6" type="ORF">ENJ51_12840</name>
</gene>
<dbReference type="Gene3D" id="3.90.1150.10">
    <property type="entry name" value="Aspartate Aminotransferase, domain 1"/>
    <property type="match status" value="1"/>
</dbReference>
<dbReference type="InterPro" id="IPR005814">
    <property type="entry name" value="Aminotrans_3"/>
</dbReference>
<dbReference type="EMBL" id="DRMS01000486">
    <property type="protein sequence ID" value="HFC93688.1"/>
    <property type="molecule type" value="Genomic_DNA"/>
</dbReference>
<evidence type="ECO:0000256" key="3">
    <source>
        <dbReference type="ARBA" id="ARBA00022576"/>
    </source>
</evidence>
<dbReference type="InterPro" id="IPR015422">
    <property type="entry name" value="PyrdxlP-dep_Trfase_small"/>
</dbReference>
<keyword evidence="3 6" id="KW-0032">Aminotransferase</keyword>
<reference evidence="6" key="1">
    <citation type="journal article" date="2020" name="mSystems">
        <title>Genome- and Community-Level Interaction Insights into Carbon Utilization and Element Cycling Functions of Hydrothermarchaeota in Hydrothermal Sediment.</title>
        <authorList>
            <person name="Zhou Z."/>
            <person name="Liu Y."/>
            <person name="Xu W."/>
            <person name="Pan J."/>
            <person name="Luo Z.H."/>
            <person name="Li M."/>
        </authorList>
    </citation>
    <scope>NUCLEOTIDE SEQUENCE [LARGE SCALE GENOMIC DNA]</scope>
    <source>
        <strain evidence="6">HyVt-493</strain>
    </source>
</reference>
<comment type="cofactor">
    <cofactor evidence="1">
        <name>pyridoxal 5'-phosphate</name>
        <dbReference type="ChEBI" id="CHEBI:597326"/>
    </cofactor>
</comment>
<evidence type="ECO:0000313" key="6">
    <source>
        <dbReference type="EMBL" id="HFC93688.1"/>
    </source>
</evidence>
<dbReference type="GO" id="GO:0030170">
    <property type="term" value="F:pyridoxal phosphate binding"/>
    <property type="evidence" value="ECO:0007669"/>
    <property type="project" value="InterPro"/>
</dbReference>
<dbReference type="SUPFAM" id="SSF53383">
    <property type="entry name" value="PLP-dependent transferases"/>
    <property type="match status" value="1"/>
</dbReference>
<keyword evidence="4" id="KW-0808">Transferase</keyword>